<sequence length="225" mass="25350">MTEAATTLTDPDRDALARAGEIVRARLDRNPDAFRLPVEAAEIYAVSGFLDPEERDYLMMVIDHVAAPSPTYDEQPAERYRTSYTGDIPRGDPVVQDIDARLSDLLGLPAAWGESLQGQRYYPGQQFKAHHDWFYTDTHYWAREQERGGQRSWTAMAWLNDVEDGGTTDFTRIGVSVPPQAGSLLVWNNALADGSPNHETLHAATPVLAGAKYVFTKWYRTRPWH</sequence>
<comment type="cofactor">
    <cofactor evidence="1">
        <name>L-ascorbate</name>
        <dbReference type="ChEBI" id="CHEBI:38290"/>
    </cofactor>
</comment>
<dbReference type="AlphaFoldDB" id="A0A7Z0BU37"/>
<evidence type="ECO:0000313" key="7">
    <source>
        <dbReference type="EMBL" id="NYH94758.1"/>
    </source>
</evidence>
<keyword evidence="2" id="KW-0479">Metal-binding</keyword>
<evidence type="ECO:0000259" key="6">
    <source>
        <dbReference type="SMART" id="SM00702"/>
    </source>
</evidence>
<evidence type="ECO:0000256" key="5">
    <source>
        <dbReference type="ARBA" id="ARBA00023004"/>
    </source>
</evidence>
<gene>
    <name evidence="7" type="ORF">FHS75_001077</name>
</gene>
<name>A0A7Z0BU37_9SPHN</name>
<evidence type="ECO:0000313" key="8">
    <source>
        <dbReference type="Proteomes" id="UP000522081"/>
    </source>
</evidence>
<evidence type="ECO:0000256" key="3">
    <source>
        <dbReference type="ARBA" id="ARBA00022964"/>
    </source>
</evidence>
<organism evidence="7 8">
    <name type="scientific">Novosphingobium marinum</name>
    <dbReference type="NCBI Taxonomy" id="1514948"/>
    <lineage>
        <taxon>Bacteria</taxon>
        <taxon>Pseudomonadati</taxon>
        <taxon>Pseudomonadota</taxon>
        <taxon>Alphaproteobacteria</taxon>
        <taxon>Sphingomonadales</taxon>
        <taxon>Sphingomonadaceae</taxon>
        <taxon>Novosphingobium</taxon>
    </lineage>
</organism>
<dbReference type="Pfam" id="PF13640">
    <property type="entry name" value="2OG-FeII_Oxy_3"/>
    <property type="match status" value="1"/>
</dbReference>
<dbReference type="Gene3D" id="2.60.120.620">
    <property type="entry name" value="q2cbj1_9rhob like domain"/>
    <property type="match status" value="1"/>
</dbReference>
<dbReference type="EMBL" id="JACBZF010000002">
    <property type="protein sequence ID" value="NYH94758.1"/>
    <property type="molecule type" value="Genomic_DNA"/>
</dbReference>
<evidence type="ECO:0000256" key="1">
    <source>
        <dbReference type="ARBA" id="ARBA00001961"/>
    </source>
</evidence>
<dbReference type="GO" id="GO:0005506">
    <property type="term" value="F:iron ion binding"/>
    <property type="evidence" value="ECO:0007669"/>
    <property type="project" value="InterPro"/>
</dbReference>
<accession>A0A7Z0BU37</accession>
<proteinExistence type="predicted"/>
<dbReference type="InterPro" id="IPR044862">
    <property type="entry name" value="Pro_4_hyd_alph_FE2OG_OXY"/>
</dbReference>
<keyword evidence="3" id="KW-0223">Dioxygenase</keyword>
<protein>
    <submittedName>
        <fullName evidence="7">Prolyl 4-hydroxylase</fullName>
        <ecNumber evidence="7">1.14.11.2</ecNumber>
    </submittedName>
</protein>
<keyword evidence="5" id="KW-0408">Iron</keyword>
<dbReference type="EC" id="1.14.11.2" evidence="7"/>
<evidence type="ECO:0000256" key="2">
    <source>
        <dbReference type="ARBA" id="ARBA00022723"/>
    </source>
</evidence>
<dbReference type="RefSeq" id="WP_179406711.1">
    <property type="nucleotide sequence ID" value="NZ_BMGF01000006.1"/>
</dbReference>
<dbReference type="InterPro" id="IPR045054">
    <property type="entry name" value="P4HA-like"/>
</dbReference>
<reference evidence="7 8" key="1">
    <citation type="submission" date="2020-07" db="EMBL/GenBank/DDBJ databases">
        <title>Genomic Encyclopedia of Type Strains, Phase IV (KMG-IV): sequencing the most valuable type-strain genomes for metagenomic binning, comparative biology and taxonomic classification.</title>
        <authorList>
            <person name="Goeker M."/>
        </authorList>
    </citation>
    <scope>NUCLEOTIDE SEQUENCE [LARGE SCALE GENOMIC DNA]</scope>
    <source>
        <strain evidence="7 8">DSM 29043</strain>
    </source>
</reference>
<keyword evidence="4 7" id="KW-0560">Oxidoreductase</keyword>
<keyword evidence="8" id="KW-1185">Reference proteome</keyword>
<evidence type="ECO:0000256" key="4">
    <source>
        <dbReference type="ARBA" id="ARBA00023002"/>
    </source>
</evidence>
<dbReference type="GO" id="GO:0031418">
    <property type="term" value="F:L-ascorbic acid binding"/>
    <property type="evidence" value="ECO:0007669"/>
    <property type="project" value="InterPro"/>
</dbReference>
<dbReference type="Proteomes" id="UP000522081">
    <property type="component" value="Unassembled WGS sequence"/>
</dbReference>
<dbReference type="SMART" id="SM00702">
    <property type="entry name" value="P4Hc"/>
    <property type="match status" value="1"/>
</dbReference>
<comment type="caution">
    <text evidence="7">The sequence shown here is derived from an EMBL/GenBank/DDBJ whole genome shotgun (WGS) entry which is preliminary data.</text>
</comment>
<dbReference type="PANTHER" id="PTHR10869:SF246">
    <property type="entry name" value="TRANSMEMBRANE PROLYL 4-HYDROXYLASE"/>
    <property type="match status" value="1"/>
</dbReference>
<dbReference type="InterPro" id="IPR006620">
    <property type="entry name" value="Pro_4_hyd_alph"/>
</dbReference>
<dbReference type="GO" id="GO:0004656">
    <property type="term" value="F:procollagen-proline 4-dioxygenase activity"/>
    <property type="evidence" value="ECO:0007669"/>
    <property type="project" value="UniProtKB-EC"/>
</dbReference>
<dbReference type="PANTHER" id="PTHR10869">
    <property type="entry name" value="PROLYL 4-HYDROXYLASE ALPHA SUBUNIT"/>
    <property type="match status" value="1"/>
</dbReference>
<feature type="domain" description="Prolyl 4-hydroxylase alpha subunit" evidence="6">
    <location>
        <begin position="41"/>
        <end position="220"/>
    </location>
</feature>